<reference evidence="2" key="1">
    <citation type="submission" date="2018-06" db="EMBL/GenBank/DDBJ databases">
        <title>Complete genome sequences of Mycoplasma anatis, M. anseris and M. cloacale type strains.</title>
        <authorList>
            <person name="Grozner D."/>
            <person name="Forro B."/>
            <person name="Sulyok K.M."/>
            <person name="Marton S."/>
            <person name="Kreizinger Z."/>
            <person name="Banyai K."/>
            <person name="Gyuranecz M."/>
        </authorList>
    </citation>
    <scope>NUCLEOTIDE SEQUENCE [LARGE SCALE GENOMIC DNA]</scope>
    <source>
        <strain evidence="2">NCTC 10199</strain>
    </source>
</reference>
<dbReference type="OrthoDB" id="8732661at2"/>
<protein>
    <submittedName>
        <fullName evidence="1">Uncharacterized protein</fullName>
    </submittedName>
</protein>
<dbReference type="Proteomes" id="UP000249865">
    <property type="component" value="Chromosome"/>
</dbReference>
<dbReference type="GO" id="GO:0004802">
    <property type="term" value="F:transketolase activity"/>
    <property type="evidence" value="ECO:0007669"/>
    <property type="project" value="TreeGrafter"/>
</dbReference>
<gene>
    <name evidence="1" type="ORF">DK849_02010</name>
</gene>
<proteinExistence type="predicted"/>
<dbReference type="PANTHER" id="PTHR43522">
    <property type="entry name" value="TRANSKETOLASE"/>
    <property type="match status" value="1"/>
</dbReference>
<dbReference type="AlphaFoldDB" id="A0A2Z4LM32"/>
<dbReference type="PANTHER" id="PTHR43522:SF2">
    <property type="entry name" value="TRANSKETOLASE 1-RELATED"/>
    <property type="match status" value="1"/>
</dbReference>
<keyword evidence="2" id="KW-1185">Reference proteome</keyword>
<dbReference type="InterPro" id="IPR005474">
    <property type="entry name" value="Transketolase_N"/>
</dbReference>
<sequence length="496" mass="56307">MKTNYKFDIKVCDTLKMNAGAVINRINFGNFGSSYSCAKIMHSLFYYHFNFNINDLNWVNRDRFVLCNQSELITFYAQLRMLDLLNIEDLKQLDKYKDLQYPILNREHLLDATATNAGQGLAIAVGLAWAESYLSSSFKEINHYTYALCSDADLQDGIALEALSFAGTHQLNKLIILYDSNGVQSQTYTSSIVKENIKLKFKAIGFKYIVCENKVSAIVKTISKAKRSNKPTFIEVKTLAAEGTPKEGAISSDNYAPSKDELSSFKDNSTFKKADNFDVDDEIREKYIHKINKKANKINRWNQSEKLKYFLEDQVKINLNSLILDENKPTIKYSEEIITHLTEGFKNIVLLNSESSSNTNIKAWGGIYSHNNKSGNNLILGARELSKGFIANGIALHSNLRPIIASSLNAIEYLKLSMQNAEVMNLSNLYLIVKPEENIDIKPRNNINSLRSINNINIFKPLDELEVKTSFENHFNHNQLTAIVIENKDNIINTNE</sequence>
<dbReference type="GO" id="GO:0006098">
    <property type="term" value="P:pentose-phosphate shunt"/>
    <property type="evidence" value="ECO:0007669"/>
    <property type="project" value="TreeGrafter"/>
</dbReference>
<name>A0A2Z4LM32_9BACT</name>
<dbReference type="KEGG" id="mclo:DK849_02010"/>
<dbReference type="Gene3D" id="3.40.50.970">
    <property type="match status" value="2"/>
</dbReference>
<dbReference type="RefSeq" id="WP_029330286.1">
    <property type="nucleotide sequence ID" value="NZ_CP030103.1"/>
</dbReference>
<evidence type="ECO:0000313" key="1">
    <source>
        <dbReference type="EMBL" id="AWX42832.1"/>
    </source>
</evidence>
<evidence type="ECO:0000313" key="2">
    <source>
        <dbReference type="Proteomes" id="UP000249865"/>
    </source>
</evidence>
<dbReference type="SUPFAM" id="SSF52518">
    <property type="entry name" value="Thiamin diphosphate-binding fold (THDP-binding)"/>
    <property type="match status" value="2"/>
</dbReference>
<dbReference type="Pfam" id="PF00456">
    <property type="entry name" value="Transketolase_N"/>
    <property type="match status" value="1"/>
</dbReference>
<dbReference type="InterPro" id="IPR033247">
    <property type="entry name" value="Transketolase_fam"/>
</dbReference>
<dbReference type="EMBL" id="CP030103">
    <property type="protein sequence ID" value="AWX42832.1"/>
    <property type="molecule type" value="Genomic_DNA"/>
</dbReference>
<accession>A0A2Z4LM32</accession>
<dbReference type="GO" id="GO:0005829">
    <property type="term" value="C:cytosol"/>
    <property type="evidence" value="ECO:0007669"/>
    <property type="project" value="TreeGrafter"/>
</dbReference>
<dbReference type="InterPro" id="IPR029061">
    <property type="entry name" value="THDP-binding"/>
</dbReference>
<organism evidence="1 2">
    <name type="scientific">Metamycoplasma cloacale</name>
    <dbReference type="NCBI Taxonomy" id="92401"/>
    <lineage>
        <taxon>Bacteria</taxon>
        <taxon>Bacillati</taxon>
        <taxon>Mycoplasmatota</taxon>
        <taxon>Mycoplasmoidales</taxon>
        <taxon>Metamycoplasmataceae</taxon>
        <taxon>Metamycoplasma</taxon>
    </lineage>
</organism>